<dbReference type="Gene3D" id="3.40.630.30">
    <property type="match status" value="1"/>
</dbReference>
<evidence type="ECO:0000259" key="1">
    <source>
        <dbReference type="PROSITE" id="PS51186"/>
    </source>
</evidence>
<protein>
    <submittedName>
        <fullName evidence="2">N-acyltransferase YncA</fullName>
        <ecNumber evidence="2">2.3.1.-</ecNumber>
    </submittedName>
</protein>
<dbReference type="InterPro" id="IPR000182">
    <property type="entry name" value="GNAT_dom"/>
</dbReference>
<dbReference type="OrthoDB" id="5459937at2"/>
<dbReference type="AlphaFoldDB" id="A0A6N3HDB3"/>
<reference evidence="2" key="1">
    <citation type="submission" date="2019-11" db="EMBL/GenBank/DDBJ databases">
        <authorList>
            <person name="Feng L."/>
        </authorList>
    </citation>
    <scope>NUCLEOTIDE SEQUENCE</scope>
    <source>
        <strain evidence="2">EMassiliensisLFYP7</strain>
    </source>
</reference>
<dbReference type="PROSITE" id="PS51186">
    <property type="entry name" value="GNAT"/>
    <property type="match status" value="1"/>
</dbReference>
<organism evidence="2">
    <name type="scientific">Phytobacter massiliensis</name>
    <dbReference type="NCBI Taxonomy" id="1485952"/>
    <lineage>
        <taxon>Bacteria</taxon>
        <taxon>Pseudomonadati</taxon>
        <taxon>Pseudomonadota</taxon>
        <taxon>Gammaproteobacteria</taxon>
        <taxon>Enterobacterales</taxon>
        <taxon>Enterobacteriaceae</taxon>
        <taxon>Phytobacter</taxon>
    </lineage>
</organism>
<dbReference type="GO" id="GO:0016747">
    <property type="term" value="F:acyltransferase activity, transferring groups other than amino-acyl groups"/>
    <property type="evidence" value="ECO:0007669"/>
    <property type="project" value="InterPro"/>
</dbReference>
<dbReference type="CDD" id="cd04301">
    <property type="entry name" value="NAT_SF"/>
    <property type="match status" value="1"/>
</dbReference>
<keyword evidence="2" id="KW-0808">Transferase</keyword>
<proteinExistence type="predicted"/>
<dbReference type="RefSeq" id="WP_044173036.1">
    <property type="nucleotide sequence ID" value="NZ_CABKSF010000001.1"/>
</dbReference>
<evidence type="ECO:0000313" key="2">
    <source>
        <dbReference type="EMBL" id="VYU73809.1"/>
    </source>
</evidence>
<dbReference type="PANTHER" id="PTHR43072">
    <property type="entry name" value="N-ACETYLTRANSFERASE"/>
    <property type="match status" value="1"/>
</dbReference>
<dbReference type="Pfam" id="PF00583">
    <property type="entry name" value="Acetyltransf_1"/>
    <property type="match status" value="1"/>
</dbReference>
<feature type="domain" description="N-acetyltransferase" evidence="1">
    <location>
        <begin position="1"/>
        <end position="164"/>
    </location>
</feature>
<dbReference type="PANTHER" id="PTHR43072:SF8">
    <property type="entry name" value="ACYLTRANSFERASE FABY-RELATED"/>
    <property type="match status" value="1"/>
</dbReference>
<dbReference type="InterPro" id="IPR016181">
    <property type="entry name" value="Acyl_CoA_acyltransferase"/>
</dbReference>
<gene>
    <name evidence="2" type="primary">yncA_1</name>
    <name evidence="2" type="ORF">EMLFYP7_03775</name>
</gene>
<accession>A0A6N3HDB3</accession>
<dbReference type="EC" id="2.3.1.-" evidence="2"/>
<name>A0A6N3HDB3_9ENTR</name>
<dbReference type="SUPFAM" id="SSF55729">
    <property type="entry name" value="Acyl-CoA N-acyltransferases (Nat)"/>
    <property type="match status" value="1"/>
</dbReference>
<keyword evidence="2" id="KW-0012">Acyltransferase</keyword>
<sequence>MDIIRAEERHLAAIQQIYAWHVTNGSASFETAPPDIEEMRARLAKIRSAGLPWFVLLEAGVVKGYCYLAAYRTRYAYRYTLEDSIYVDRDFRHRGAGSALLAKAVEWAERHGYRQLIAVVGNSENAASLGVHKKAGFSISGTLQNVGFKHGRWLDIVIMQRTLGEGAQTLPHREPGRQSA</sequence>
<dbReference type="EMBL" id="CACRTZ010000037">
    <property type="protein sequence ID" value="VYU73809.1"/>
    <property type="molecule type" value="Genomic_DNA"/>
</dbReference>